<evidence type="ECO:0000313" key="1">
    <source>
        <dbReference type="EMBL" id="OEU16232.1"/>
    </source>
</evidence>
<dbReference type="InterPro" id="IPR023214">
    <property type="entry name" value="HAD_sf"/>
</dbReference>
<feature type="non-terminal residue" evidence="1">
    <location>
        <position position="1"/>
    </location>
</feature>
<accession>A0A1E7FDH0</accession>
<dbReference type="InterPro" id="IPR010033">
    <property type="entry name" value="HAD_SF_ppase_IIIC"/>
</dbReference>
<dbReference type="PANTHER" id="PTHR17901:SF14">
    <property type="entry name" value="MAGNESIUM-DEPENDENT PHOSPHATASE 1"/>
    <property type="match status" value="1"/>
</dbReference>
<dbReference type="Gene3D" id="3.40.50.1000">
    <property type="entry name" value="HAD superfamily/HAD-like"/>
    <property type="match status" value="1"/>
</dbReference>
<evidence type="ECO:0008006" key="3">
    <source>
        <dbReference type="Google" id="ProtNLM"/>
    </source>
</evidence>
<dbReference type="EMBL" id="KV784358">
    <property type="protein sequence ID" value="OEU16232.1"/>
    <property type="molecule type" value="Genomic_DNA"/>
</dbReference>
<dbReference type="KEGG" id="fcy:FRACYDRAFT_154781"/>
<dbReference type="SUPFAM" id="SSF56784">
    <property type="entry name" value="HAD-like"/>
    <property type="match status" value="1"/>
</dbReference>
<dbReference type="Proteomes" id="UP000095751">
    <property type="component" value="Unassembled WGS sequence"/>
</dbReference>
<dbReference type="InterPro" id="IPR010036">
    <property type="entry name" value="MDP_1_eu_arc"/>
</dbReference>
<sequence>PRVIVFDLDNTLWTPELYQLRRLERANTIPVAGKDVKLFDGAKEILDNIIPNLSSDGSTKPILAIASRTKSVDWAELLIDEFKLRERFDVIEIFPGIKTNHFTRIQRATNVPFHEMMFFDDAR</sequence>
<keyword evidence="2" id="KW-1185">Reference proteome</keyword>
<protein>
    <recommendedName>
        <fullName evidence="3">Magnesium-dependent phosphatase-1</fullName>
    </recommendedName>
</protein>
<dbReference type="InParanoid" id="A0A1E7FDH0"/>
<dbReference type="InterPro" id="IPR036412">
    <property type="entry name" value="HAD-like_sf"/>
</dbReference>
<dbReference type="Pfam" id="PF12689">
    <property type="entry name" value="Acid_PPase"/>
    <property type="match status" value="1"/>
</dbReference>
<name>A0A1E7FDH0_9STRA</name>
<dbReference type="OrthoDB" id="2865258at2759"/>
<dbReference type="GO" id="GO:0003993">
    <property type="term" value="F:acid phosphatase activity"/>
    <property type="evidence" value="ECO:0007669"/>
    <property type="project" value="TreeGrafter"/>
</dbReference>
<dbReference type="AlphaFoldDB" id="A0A1E7FDH0"/>
<organism evidence="1 2">
    <name type="scientific">Fragilariopsis cylindrus CCMP1102</name>
    <dbReference type="NCBI Taxonomy" id="635003"/>
    <lineage>
        <taxon>Eukaryota</taxon>
        <taxon>Sar</taxon>
        <taxon>Stramenopiles</taxon>
        <taxon>Ochrophyta</taxon>
        <taxon>Bacillariophyta</taxon>
        <taxon>Bacillariophyceae</taxon>
        <taxon>Bacillariophycidae</taxon>
        <taxon>Bacillariales</taxon>
        <taxon>Bacillariaceae</taxon>
        <taxon>Fragilariopsis</taxon>
    </lineage>
</organism>
<evidence type="ECO:0000313" key="2">
    <source>
        <dbReference type="Proteomes" id="UP000095751"/>
    </source>
</evidence>
<proteinExistence type="predicted"/>
<feature type="non-terminal residue" evidence="1">
    <location>
        <position position="123"/>
    </location>
</feature>
<gene>
    <name evidence="1" type="ORF">FRACYDRAFT_154781</name>
</gene>
<dbReference type="NCBIfam" id="TIGR01681">
    <property type="entry name" value="HAD-SF-IIIC"/>
    <property type="match status" value="1"/>
</dbReference>
<reference evidence="1 2" key="1">
    <citation type="submission" date="2016-09" db="EMBL/GenBank/DDBJ databases">
        <title>Extensive genetic diversity and differential bi-allelic expression allows diatom success in the polar Southern Ocean.</title>
        <authorList>
            <consortium name="DOE Joint Genome Institute"/>
            <person name="Mock T."/>
            <person name="Otillar R.P."/>
            <person name="Strauss J."/>
            <person name="Dupont C."/>
            <person name="Frickenhaus S."/>
            <person name="Maumus F."/>
            <person name="Mcmullan M."/>
            <person name="Sanges R."/>
            <person name="Schmutz J."/>
            <person name="Toseland A."/>
            <person name="Valas R."/>
            <person name="Veluchamy A."/>
            <person name="Ward B.J."/>
            <person name="Allen A."/>
            <person name="Barry K."/>
            <person name="Falciatore A."/>
            <person name="Ferrante M."/>
            <person name="Fortunato A.E."/>
            <person name="Gloeckner G."/>
            <person name="Gruber A."/>
            <person name="Hipkin R."/>
            <person name="Janech M."/>
            <person name="Kroth P."/>
            <person name="Leese F."/>
            <person name="Lindquist E."/>
            <person name="Lyon B.R."/>
            <person name="Martin J."/>
            <person name="Mayer C."/>
            <person name="Parker M."/>
            <person name="Quesneville H."/>
            <person name="Raymond J."/>
            <person name="Uhlig C."/>
            <person name="Valentin K.U."/>
            <person name="Worden A.Z."/>
            <person name="Armbrust E.V."/>
            <person name="Bowler C."/>
            <person name="Green B."/>
            <person name="Moulton V."/>
            <person name="Van Oosterhout C."/>
            <person name="Grigoriev I."/>
        </authorList>
    </citation>
    <scope>NUCLEOTIDE SEQUENCE [LARGE SCALE GENOMIC DNA]</scope>
    <source>
        <strain evidence="1 2">CCMP1102</strain>
    </source>
</reference>
<dbReference type="PANTHER" id="PTHR17901">
    <property type="entry name" value="MAGNESIUM-DEPENDENT PHOSPHATASE 1 MDP1"/>
    <property type="match status" value="1"/>
</dbReference>